<accession>A0A239IFE3</accession>
<sequence>MDAVEVKRSLFNQFKDYKDFVGVGIKERNGKEYVVVKLLHPDAPFKTSIPSTVGDIDVRIEVSGNILAY</sequence>
<evidence type="ECO:0000313" key="2">
    <source>
        <dbReference type="Proteomes" id="UP000198432"/>
    </source>
</evidence>
<keyword evidence="2" id="KW-1185">Reference proteome</keyword>
<name>A0A239IFE3_9BACT</name>
<proteinExistence type="predicted"/>
<reference evidence="2" key="1">
    <citation type="submission" date="2017-06" db="EMBL/GenBank/DDBJ databases">
        <authorList>
            <person name="Varghese N."/>
            <person name="Submissions S."/>
        </authorList>
    </citation>
    <scope>NUCLEOTIDE SEQUENCE [LARGE SCALE GENOMIC DNA]</scope>
    <source>
        <strain evidence="2">NKM1</strain>
    </source>
</reference>
<organism evidence="1 2">
    <name type="scientific">Pontibacter ummariensis</name>
    <dbReference type="NCBI Taxonomy" id="1610492"/>
    <lineage>
        <taxon>Bacteria</taxon>
        <taxon>Pseudomonadati</taxon>
        <taxon>Bacteroidota</taxon>
        <taxon>Cytophagia</taxon>
        <taxon>Cytophagales</taxon>
        <taxon>Hymenobacteraceae</taxon>
        <taxon>Pontibacter</taxon>
    </lineage>
</organism>
<protein>
    <submittedName>
        <fullName evidence="1">Uncharacterized protein</fullName>
    </submittedName>
</protein>
<dbReference type="RefSeq" id="WP_089320478.1">
    <property type="nucleotide sequence ID" value="NZ_FZOQ01000017.1"/>
</dbReference>
<evidence type="ECO:0000313" key="1">
    <source>
        <dbReference type="EMBL" id="SNS92277.1"/>
    </source>
</evidence>
<gene>
    <name evidence="1" type="ORF">SAMN06296052_11727</name>
</gene>
<dbReference type="AlphaFoldDB" id="A0A239IFE3"/>
<dbReference type="Proteomes" id="UP000198432">
    <property type="component" value="Unassembled WGS sequence"/>
</dbReference>
<dbReference type="EMBL" id="FZOQ01000017">
    <property type="protein sequence ID" value="SNS92277.1"/>
    <property type="molecule type" value="Genomic_DNA"/>
</dbReference>